<proteinExistence type="inferred from homology"/>
<dbReference type="GO" id="GO:0004174">
    <property type="term" value="F:electron-transferring-flavoprotein dehydrogenase activity"/>
    <property type="evidence" value="ECO:0007669"/>
    <property type="project" value="TreeGrafter"/>
</dbReference>
<comment type="similarity">
    <text evidence="1">Belongs to the FAD-dependent oxidoreductase family.</text>
</comment>
<evidence type="ECO:0000256" key="3">
    <source>
        <dbReference type="ARBA" id="ARBA00022827"/>
    </source>
</evidence>
<keyword evidence="2" id="KW-0285">Flavoprotein</keyword>
<evidence type="ECO:0008006" key="9">
    <source>
        <dbReference type="Google" id="ProtNLM"/>
    </source>
</evidence>
<evidence type="ECO:0000256" key="4">
    <source>
        <dbReference type="ARBA" id="ARBA00023002"/>
    </source>
</evidence>
<evidence type="ECO:0000259" key="5">
    <source>
        <dbReference type="Pfam" id="PF01814"/>
    </source>
</evidence>
<keyword evidence="4" id="KW-0560">Oxidoreductase</keyword>
<dbReference type="Gene3D" id="1.20.120.520">
    <property type="entry name" value="nmb1532 protein domain like"/>
    <property type="match status" value="1"/>
</dbReference>
<protein>
    <recommendedName>
        <fullName evidence="9">Hemerythrin-like domain-containing protein</fullName>
    </recommendedName>
</protein>
<feature type="domain" description="FAD/NAD(P)-binding" evidence="6">
    <location>
        <begin position="223"/>
        <end position="523"/>
    </location>
</feature>
<evidence type="ECO:0000256" key="2">
    <source>
        <dbReference type="ARBA" id="ARBA00022630"/>
    </source>
</evidence>
<dbReference type="AlphaFoldDB" id="A0A421D503"/>
<reference evidence="7 8" key="1">
    <citation type="submission" date="2018-08" db="EMBL/GenBank/DDBJ databases">
        <title>Draft genome sequences of two Aspergillus turcosus clinical strains isolated from bronchoalveolar lavage fluid: one azole-susceptible and the other azole-resistant.</title>
        <authorList>
            <person name="Parent-Michaud M."/>
            <person name="Dufresne P.J."/>
            <person name="Fournier E."/>
            <person name="Martineau C."/>
            <person name="Moreira S."/>
            <person name="Perkins V."/>
            <person name="De Repentigny L."/>
            <person name="Dufresne S.F."/>
        </authorList>
    </citation>
    <scope>NUCLEOTIDE SEQUENCE [LARGE SCALE GENOMIC DNA]</scope>
    <source>
        <strain evidence="7">HMR AF 1038</strain>
    </source>
</reference>
<evidence type="ECO:0000259" key="6">
    <source>
        <dbReference type="Pfam" id="PF07992"/>
    </source>
</evidence>
<dbReference type="PRINTS" id="PR00368">
    <property type="entry name" value="FADPNR"/>
</dbReference>
<dbReference type="InterPro" id="IPR012312">
    <property type="entry name" value="Hemerythrin-like"/>
</dbReference>
<dbReference type="InterPro" id="IPR036188">
    <property type="entry name" value="FAD/NAD-bd_sf"/>
</dbReference>
<dbReference type="SUPFAM" id="SSF51905">
    <property type="entry name" value="FAD/NAD(P)-binding domain"/>
    <property type="match status" value="1"/>
</dbReference>
<dbReference type="STRING" id="1245748.A0A421D503"/>
<dbReference type="Pfam" id="PF07992">
    <property type="entry name" value="Pyr_redox_2"/>
    <property type="match status" value="1"/>
</dbReference>
<dbReference type="Proteomes" id="UP000215289">
    <property type="component" value="Unassembled WGS sequence"/>
</dbReference>
<dbReference type="CDD" id="cd12108">
    <property type="entry name" value="Hr-like"/>
    <property type="match status" value="1"/>
</dbReference>
<dbReference type="PANTHER" id="PTHR43735:SF3">
    <property type="entry name" value="FERROPTOSIS SUPPRESSOR PROTEIN 1"/>
    <property type="match status" value="1"/>
</dbReference>
<keyword evidence="8" id="KW-1185">Reference proteome</keyword>
<dbReference type="EMBL" id="NIDN02000085">
    <property type="protein sequence ID" value="RLL97198.1"/>
    <property type="molecule type" value="Genomic_DNA"/>
</dbReference>
<evidence type="ECO:0000313" key="7">
    <source>
        <dbReference type="EMBL" id="RLL97198.1"/>
    </source>
</evidence>
<name>A0A421D503_9EURO</name>
<dbReference type="Gene3D" id="3.50.50.100">
    <property type="match status" value="1"/>
</dbReference>
<accession>A0A421D503</accession>
<dbReference type="Pfam" id="PF01814">
    <property type="entry name" value="Hemerythrin"/>
    <property type="match status" value="1"/>
</dbReference>
<dbReference type="OrthoDB" id="202203at2759"/>
<evidence type="ECO:0000313" key="8">
    <source>
        <dbReference type="Proteomes" id="UP000215289"/>
    </source>
</evidence>
<dbReference type="PANTHER" id="PTHR43735">
    <property type="entry name" value="APOPTOSIS-INDUCING FACTOR 1"/>
    <property type="match status" value="1"/>
</dbReference>
<keyword evidence="3" id="KW-0274">FAD</keyword>
<feature type="domain" description="Hemerythrin-like" evidence="5">
    <location>
        <begin position="24"/>
        <end position="148"/>
    </location>
</feature>
<dbReference type="GO" id="GO:0050660">
    <property type="term" value="F:flavin adenine dinucleotide binding"/>
    <property type="evidence" value="ECO:0007669"/>
    <property type="project" value="TreeGrafter"/>
</dbReference>
<organism evidence="7 8">
    <name type="scientific">Aspergillus turcosus</name>
    <dbReference type="NCBI Taxonomy" id="1245748"/>
    <lineage>
        <taxon>Eukaryota</taxon>
        <taxon>Fungi</taxon>
        <taxon>Dikarya</taxon>
        <taxon>Ascomycota</taxon>
        <taxon>Pezizomycotina</taxon>
        <taxon>Eurotiomycetes</taxon>
        <taxon>Eurotiomycetidae</taxon>
        <taxon>Eurotiales</taxon>
        <taxon>Aspergillaceae</taxon>
        <taxon>Aspergillus</taxon>
        <taxon>Aspergillus subgen. Fumigati</taxon>
    </lineage>
</organism>
<sequence length="605" mass="66151">MESKASSEQELTPAEFQVYNSLAERMEYYHSAFRAHWRQIYQSCASGQKLSKGSQKAIITSGLSFCVQLQLHHHYEEKFIYPMLATRLPQFRPERHLTDQHDEIEQGIEIIQTYLTDCERRSEWFDVDALRTMMEGVQETLLAHLDDEVEALGAENMRRGWTPKSQIALSRGSCLSAGLGLGLTAEEAAALADQSRVDKITKPSLQSDFPLLTSSESSMAPKTVVIIGGSFAGLKVARGLLEAIQDDTIRVVMINPSEKFYYCIAAPRILAKPKAFRPDEYLIPIAPAFSHYGQRFQLIVGLATRIEEAGRTVTVAPAQGGLVTVPFDYLVLASGSSTKSTQQGFLVPYKPYGTTNLEPAIRSTQEAIAAATSIIVGGAGPIGIEFVGELLEAWSDKPKRSITLVSSTEQLLPVLKASAGNAAERFLVDRGVKLIKGHKVMDAVNNGSSWTVNLSNGQSLTADLYVSTAGVIPNSSYIPRDFLDAEGWVRIDDKFHVRSATSTKPHIYAVGDITSLPTRTMMKATEQVPILVKNLKADLEGSSTARPAYDVKAASDRKKLLMFVPLGSKTGTGQMMGFVPWGWMVAKIKGKDFFVSKAASMAGLA</sequence>
<dbReference type="GO" id="GO:0005737">
    <property type="term" value="C:cytoplasm"/>
    <property type="evidence" value="ECO:0007669"/>
    <property type="project" value="TreeGrafter"/>
</dbReference>
<evidence type="ECO:0000256" key="1">
    <source>
        <dbReference type="ARBA" id="ARBA00006442"/>
    </source>
</evidence>
<gene>
    <name evidence="7" type="ORF">CFD26_103884</name>
</gene>
<comment type="caution">
    <text evidence="7">The sequence shown here is derived from an EMBL/GenBank/DDBJ whole genome shotgun (WGS) entry which is preliminary data.</text>
</comment>
<dbReference type="InterPro" id="IPR023753">
    <property type="entry name" value="FAD/NAD-binding_dom"/>
</dbReference>